<protein>
    <recommendedName>
        <fullName evidence="5">Transmembrane protein</fullName>
    </recommendedName>
</protein>
<sequence>MAAPPPPAHQPQYPPNQPTSASPPHLQGCARKFHPYSFPQPPAQPFRMPIPSGRRVDIRIGALGMCTITGFKVPFLMLIYMAMIKFPHPRP</sequence>
<feature type="compositionally biased region" description="Pro residues" evidence="1">
    <location>
        <begin position="1"/>
        <end position="17"/>
    </location>
</feature>
<feature type="transmembrane region" description="Helical" evidence="2">
    <location>
        <begin position="60"/>
        <end position="83"/>
    </location>
</feature>
<name>A0A6G1HS85_9PEZI</name>
<dbReference type="Proteomes" id="UP000799640">
    <property type="component" value="Unassembled WGS sequence"/>
</dbReference>
<reference evidence="3" key="1">
    <citation type="journal article" date="2020" name="Stud. Mycol.">
        <title>101 Dothideomycetes genomes: a test case for predicting lifestyles and emergence of pathogens.</title>
        <authorList>
            <person name="Haridas S."/>
            <person name="Albert R."/>
            <person name="Binder M."/>
            <person name="Bloem J."/>
            <person name="Labutti K."/>
            <person name="Salamov A."/>
            <person name="Andreopoulos B."/>
            <person name="Baker S."/>
            <person name="Barry K."/>
            <person name="Bills G."/>
            <person name="Bluhm B."/>
            <person name="Cannon C."/>
            <person name="Castanera R."/>
            <person name="Culley D."/>
            <person name="Daum C."/>
            <person name="Ezra D."/>
            <person name="Gonzalez J."/>
            <person name="Henrissat B."/>
            <person name="Kuo A."/>
            <person name="Liang C."/>
            <person name="Lipzen A."/>
            <person name="Lutzoni F."/>
            <person name="Magnuson J."/>
            <person name="Mondo S."/>
            <person name="Nolan M."/>
            <person name="Ohm R."/>
            <person name="Pangilinan J."/>
            <person name="Park H.-J."/>
            <person name="Ramirez L."/>
            <person name="Alfaro M."/>
            <person name="Sun H."/>
            <person name="Tritt A."/>
            <person name="Yoshinaga Y."/>
            <person name="Zwiers L.-H."/>
            <person name="Turgeon B."/>
            <person name="Goodwin S."/>
            <person name="Spatafora J."/>
            <person name="Crous P."/>
            <person name="Grigoriev I."/>
        </authorList>
    </citation>
    <scope>NUCLEOTIDE SEQUENCE</scope>
    <source>
        <strain evidence="3">CBS 262.69</strain>
    </source>
</reference>
<evidence type="ECO:0008006" key="5">
    <source>
        <dbReference type="Google" id="ProtNLM"/>
    </source>
</evidence>
<keyword evidence="2" id="KW-0472">Membrane</keyword>
<evidence type="ECO:0000313" key="4">
    <source>
        <dbReference type="Proteomes" id="UP000799640"/>
    </source>
</evidence>
<keyword evidence="4" id="KW-1185">Reference proteome</keyword>
<feature type="region of interest" description="Disordered" evidence="1">
    <location>
        <begin position="1"/>
        <end position="50"/>
    </location>
</feature>
<dbReference type="EMBL" id="ML996699">
    <property type="protein sequence ID" value="KAF2398862.1"/>
    <property type="molecule type" value="Genomic_DNA"/>
</dbReference>
<gene>
    <name evidence="3" type="ORF">EJ06DRAFT_531930</name>
</gene>
<evidence type="ECO:0000256" key="2">
    <source>
        <dbReference type="SAM" id="Phobius"/>
    </source>
</evidence>
<keyword evidence="2" id="KW-1133">Transmembrane helix</keyword>
<dbReference type="AlphaFoldDB" id="A0A6G1HS85"/>
<proteinExistence type="predicted"/>
<accession>A0A6G1HS85</accession>
<evidence type="ECO:0000256" key="1">
    <source>
        <dbReference type="SAM" id="MobiDB-lite"/>
    </source>
</evidence>
<keyword evidence="2" id="KW-0812">Transmembrane</keyword>
<organism evidence="3 4">
    <name type="scientific">Trichodelitschia bisporula</name>
    <dbReference type="NCBI Taxonomy" id="703511"/>
    <lineage>
        <taxon>Eukaryota</taxon>
        <taxon>Fungi</taxon>
        <taxon>Dikarya</taxon>
        <taxon>Ascomycota</taxon>
        <taxon>Pezizomycotina</taxon>
        <taxon>Dothideomycetes</taxon>
        <taxon>Dothideomycetes incertae sedis</taxon>
        <taxon>Phaeotrichales</taxon>
        <taxon>Phaeotrichaceae</taxon>
        <taxon>Trichodelitschia</taxon>
    </lineage>
</organism>
<evidence type="ECO:0000313" key="3">
    <source>
        <dbReference type="EMBL" id="KAF2398862.1"/>
    </source>
</evidence>